<reference evidence="2 3" key="1">
    <citation type="submission" date="2024-01" db="EMBL/GenBank/DDBJ databases">
        <title>Comparative genomics of Cryptococcus and Kwoniella reveals pathogenesis evolution and contrasting modes of karyotype evolution via chromosome fusion or intercentromeric recombination.</title>
        <authorList>
            <person name="Coelho M.A."/>
            <person name="David-Palma M."/>
            <person name="Shea T."/>
            <person name="Bowers K."/>
            <person name="McGinley-Smith S."/>
            <person name="Mohammad A.W."/>
            <person name="Gnirke A."/>
            <person name="Yurkov A.M."/>
            <person name="Nowrousian M."/>
            <person name="Sun S."/>
            <person name="Cuomo C.A."/>
            <person name="Heitman J."/>
        </authorList>
    </citation>
    <scope>NUCLEOTIDE SEQUENCE [LARGE SCALE GENOMIC DNA]</scope>
    <source>
        <strain evidence="2 3">PYCC6329</strain>
    </source>
</reference>
<dbReference type="AlphaFoldDB" id="A0AAX4KR06"/>
<feature type="compositionally biased region" description="Polar residues" evidence="1">
    <location>
        <begin position="92"/>
        <end position="103"/>
    </location>
</feature>
<dbReference type="EMBL" id="CP144089">
    <property type="protein sequence ID" value="WWD08010.1"/>
    <property type="molecule type" value="Genomic_DNA"/>
</dbReference>
<feature type="region of interest" description="Disordered" evidence="1">
    <location>
        <begin position="1"/>
        <end position="103"/>
    </location>
</feature>
<organism evidence="2 3">
    <name type="scientific">Kwoniella europaea PYCC6329</name>
    <dbReference type="NCBI Taxonomy" id="1423913"/>
    <lineage>
        <taxon>Eukaryota</taxon>
        <taxon>Fungi</taxon>
        <taxon>Dikarya</taxon>
        <taxon>Basidiomycota</taxon>
        <taxon>Agaricomycotina</taxon>
        <taxon>Tremellomycetes</taxon>
        <taxon>Tremellales</taxon>
        <taxon>Cryptococcaceae</taxon>
        <taxon>Kwoniella</taxon>
    </lineage>
</organism>
<feature type="region of interest" description="Disordered" evidence="1">
    <location>
        <begin position="116"/>
        <end position="145"/>
    </location>
</feature>
<proteinExistence type="predicted"/>
<evidence type="ECO:0000256" key="1">
    <source>
        <dbReference type="SAM" id="MobiDB-lite"/>
    </source>
</evidence>
<gene>
    <name evidence="2" type="ORF">V865_006120</name>
</gene>
<dbReference type="KEGG" id="ker:91104921"/>
<feature type="compositionally biased region" description="Basic and acidic residues" evidence="1">
    <location>
        <begin position="43"/>
        <end position="53"/>
    </location>
</feature>
<evidence type="ECO:0000313" key="2">
    <source>
        <dbReference type="EMBL" id="WWD08010.1"/>
    </source>
</evidence>
<protein>
    <recommendedName>
        <fullName evidence="4">PH domain-containing protein</fullName>
    </recommendedName>
</protein>
<dbReference type="Proteomes" id="UP001358614">
    <property type="component" value="Chromosome 1"/>
</dbReference>
<evidence type="ECO:0000313" key="3">
    <source>
        <dbReference type="Proteomes" id="UP001358614"/>
    </source>
</evidence>
<name>A0AAX4KR06_9TREE</name>
<evidence type="ECO:0008006" key="4">
    <source>
        <dbReference type="Google" id="ProtNLM"/>
    </source>
</evidence>
<feature type="compositionally biased region" description="Polar residues" evidence="1">
    <location>
        <begin position="123"/>
        <end position="145"/>
    </location>
</feature>
<keyword evidence="3" id="KW-1185">Reference proteome</keyword>
<accession>A0AAX4KR06</accession>
<dbReference type="RefSeq" id="XP_066085977.1">
    <property type="nucleotide sequence ID" value="XM_066229880.1"/>
</dbReference>
<dbReference type="GeneID" id="91104921"/>
<feature type="compositionally biased region" description="Low complexity" evidence="1">
    <location>
        <begin position="64"/>
        <end position="84"/>
    </location>
</feature>
<sequence>MSDDDLPHSFSLSVGEESSRWIESIQNYNDLNENNDKDDNDNDKDNDKEDPFESSHQSPLATIPSRPSLGSRSSSYSSDSDTSLPATPLTPKFNSDINLPSENFYNHQDQEYTKTPKLKATIKNDNSRSQSQETPKTIQVTSTPRTVDRNYRKIVFQETPKKQIINRVQAQTGQETLGLKTPPNSKLRNLVRQPLLEPQPIILRPTTFWRRHPLSPHCLPKHSPSSRLIRRSTLIASPTICRQHPDPDQETTRICVGLAGIDLDIDPRDRRLSLVPI</sequence>